<evidence type="ECO:0000313" key="1">
    <source>
        <dbReference type="EMBL" id="RLM21391.1"/>
    </source>
</evidence>
<accession>A0A421DLS2</accession>
<reference evidence="1 2" key="1">
    <citation type="submission" date="2016-09" db="EMBL/GenBank/DDBJ databases">
        <authorList>
            <person name="Doonan J."/>
            <person name="Pachebat J.A."/>
            <person name="Golyshin P.N."/>
            <person name="Denman S."/>
            <person name="Mcdonald J.E."/>
        </authorList>
    </citation>
    <scope>NUCLEOTIDE SEQUENCE [LARGE SCALE GENOMIC DNA]</scope>
    <source>
        <strain evidence="1 2">NCPPB 3934</strain>
    </source>
</reference>
<dbReference type="Proteomes" id="UP000285648">
    <property type="component" value="Unassembled WGS sequence"/>
</dbReference>
<dbReference type="GO" id="GO:0005829">
    <property type="term" value="C:cytosol"/>
    <property type="evidence" value="ECO:0007669"/>
    <property type="project" value="TreeGrafter"/>
</dbReference>
<gene>
    <name evidence="1" type="ORF">BIY29_13655</name>
</gene>
<dbReference type="InterPro" id="IPR037012">
    <property type="entry name" value="NanQ/TabA/YiaL_sf"/>
</dbReference>
<comment type="caution">
    <text evidence="1">The sequence shown here is derived from an EMBL/GenBank/DDBJ whole genome shotgun (WGS) entry which is preliminary data.</text>
</comment>
<dbReference type="Gene3D" id="2.60.120.370">
    <property type="entry name" value="YhcH/YjgK/YiaL"/>
    <property type="match status" value="1"/>
</dbReference>
<dbReference type="PANTHER" id="PTHR34986:SF4">
    <property type="entry name" value="EVOLVED BETA-GALACTOSIDASE SUBUNIT BETA-RELATED"/>
    <property type="match status" value="1"/>
</dbReference>
<dbReference type="EMBL" id="MJLZ01000033">
    <property type="protein sequence ID" value="RLM21391.1"/>
    <property type="molecule type" value="Genomic_DNA"/>
</dbReference>
<sequence>MITGNIHHLELVPYLPAKLREAIEYVKQNITADTPLGKHNIDGNNAFVLISNDSTETLEKRRAEYHAKYLDIQIILSGVEGMTFSNLPAGEPEVDWLADKDLAFLPSGGQEKQIVMQEGDFVVFFPGEVHKPLCAVGEPAPVRKAVVKIDASLVR</sequence>
<dbReference type="SUPFAM" id="SSF51197">
    <property type="entry name" value="Clavaminate synthase-like"/>
    <property type="match status" value="1"/>
</dbReference>
<dbReference type="RefSeq" id="WP_121575728.1">
    <property type="nucleotide sequence ID" value="NZ_MJLZ01000033.1"/>
</dbReference>
<dbReference type="AlphaFoldDB" id="A0A421DLS2"/>
<dbReference type="Pfam" id="PF04074">
    <property type="entry name" value="DUF386"/>
    <property type="match status" value="1"/>
</dbReference>
<keyword evidence="2" id="KW-1185">Reference proteome</keyword>
<name>A0A421DLS2_9GAMM</name>
<proteinExistence type="predicted"/>
<dbReference type="OrthoDB" id="6196468at2"/>
<dbReference type="PANTHER" id="PTHR34986">
    <property type="entry name" value="EVOLVED BETA-GALACTOSIDASE SUBUNIT BETA"/>
    <property type="match status" value="1"/>
</dbReference>
<protein>
    <submittedName>
        <fullName evidence="1">Toxin-antitoxin biofilm protein TabA</fullName>
    </submittedName>
</protein>
<evidence type="ECO:0000313" key="2">
    <source>
        <dbReference type="Proteomes" id="UP000285648"/>
    </source>
</evidence>
<dbReference type="GO" id="GO:0044010">
    <property type="term" value="P:single-species biofilm formation"/>
    <property type="evidence" value="ECO:0007669"/>
    <property type="project" value="TreeGrafter"/>
</dbReference>
<organism evidence="1 2">
    <name type="scientific">Brenneria alni</name>
    <dbReference type="NCBI Taxonomy" id="71656"/>
    <lineage>
        <taxon>Bacteria</taxon>
        <taxon>Pseudomonadati</taxon>
        <taxon>Pseudomonadota</taxon>
        <taxon>Gammaproteobacteria</taxon>
        <taxon>Enterobacterales</taxon>
        <taxon>Pectobacteriaceae</taxon>
        <taxon>Brenneria</taxon>
    </lineage>
</organism>
<dbReference type="NCBIfam" id="TIGR00022">
    <property type="entry name" value="YhcH/YjgK/YiaL family protein"/>
    <property type="match status" value="1"/>
</dbReference>
<dbReference type="InterPro" id="IPR004375">
    <property type="entry name" value="NanQ/TabA/YiaL"/>
</dbReference>